<proteinExistence type="predicted"/>
<evidence type="ECO:0000313" key="2">
    <source>
        <dbReference type="Proteomes" id="UP001497535"/>
    </source>
</evidence>
<dbReference type="EMBL" id="CAVMJV010000467">
    <property type="protein sequence ID" value="CAK5131397.1"/>
    <property type="molecule type" value="Genomic_DNA"/>
</dbReference>
<keyword evidence="2" id="KW-1185">Reference proteome</keyword>
<name>A0ACB1B9W4_MELEN</name>
<sequence length="849" mass="97192">MVGEDFWKNKKKEGKEELKTKTIKYLEYLPSRDDENKLSEINEREKIFSDDQQFPKEDSKSPIWRRNLFLVADEDGADICEWRFNIKEEALQKNKKMEQGEGGGGQQPWRGIETPTGQPTKSCLKQTPQTSSSPKQQIGNSSYSLHHVGTEPDGESWEDRGEISFDLDKQRLALIQQMQKNLEIHRKHQSPRRYPTVPFDGPFFRLEEVGNNVPGTSTSGGKIPAPPPPPPQGWTPRQSSSQIYEQQSPFNNPEEEEFDEASGGRVVYWPAPDPKSRLPKQAPPPPKNLRDPERLEEFLRQEQMQKEAEALRMQREAELRDRQFRALQLQQQQQNHIRVPSTSTSNYFPSPPSHPLPDYDDYQQHQQTQKNVRVFETRPISAEESSTSPEFATNGQSNRGTWRRTFTLDSRLSRGLTIDERNEILTSDERLIRERFNIDLLKRRESFIEKPEHPPEIQRLGRRWQPPLEQPFKWPTSSTSTQQPLSVQTGGDAEEYRWAPLIREPAFKKETKRFTPEPESPPIRGHGTGPLDDVARRQTAGIILASPDGSHRPRTEFSHIRKPPAGGFMPHAPNVIRVSRAEGKAQKGETGGGLRRHTSDMKSKEPTEREYLTNDDMNGGASSSQYQYNRQLPRHSSTIVQLGPLPRVEVRRRIKLLEARQQQTNHQRSRSAVSHARSGSSAARSPSAQRSLERIQRATAPSPAPASYARARRYIPTALPSGIRQSSDQMSQERPQIPPRHTRQMAEVVQNAAKSHKQIHEPLCAKFVPNTFSTQKQKLEGNGRGMFNEKSHKKIIPPQEEKRKKQLILNEERGGGERSQILPSSTDSGEIQSYHSERTVEHRRYTSRS</sequence>
<accession>A0ACB1B9W4</accession>
<gene>
    <name evidence="1" type="ORF">MENTE1834_LOCUS49754</name>
</gene>
<organism evidence="1 2">
    <name type="scientific">Meloidogyne enterolobii</name>
    <name type="common">Root-knot nematode worm</name>
    <name type="synonym">Meloidogyne mayaguensis</name>
    <dbReference type="NCBI Taxonomy" id="390850"/>
    <lineage>
        <taxon>Eukaryota</taxon>
        <taxon>Metazoa</taxon>
        <taxon>Ecdysozoa</taxon>
        <taxon>Nematoda</taxon>
        <taxon>Chromadorea</taxon>
        <taxon>Rhabditida</taxon>
        <taxon>Tylenchina</taxon>
        <taxon>Tylenchomorpha</taxon>
        <taxon>Tylenchoidea</taxon>
        <taxon>Meloidogynidae</taxon>
        <taxon>Meloidogyninae</taxon>
        <taxon>Meloidogyne</taxon>
    </lineage>
</organism>
<dbReference type="Proteomes" id="UP001497535">
    <property type="component" value="Unassembled WGS sequence"/>
</dbReference>
<reference evidence="1" key="1">
    <citation type="submission" date="2023-11" db="EMBL/GenBank/DDBJ databases">
        <authorList>
            <person name="Poullet M."/>
        </authorList>
    </citation>
    <scope>NUCLEOTIDE SEQUENCE</scope>
    <source>
        <strain evidence="1">E1834</strain>
    </source>
</reference>
<protein>
    <submittedName>
        <fullName evidence="1">Uncharacterized protein</fullName>
    </submittedName>
</protein>
<evidence type="ECO:0000313" key="1">
    <source>
        <dbReference type="EMBL" id="CAK5131397.1"/>
    </source>
</evidence>
<comment type="caution">
    <text evidence="1">The sequence shown here is derived from an EMBL/GenBank/DDBJ whole genome shotgun (WGS) entry which is preliminary data.</text>
</comment>